<keyword evidence="3" id="KW-1185">Reference proteome</keyword>
<dbReference type="PANTHER" id="PTHR37919:SF2">
    <property type="entry name" value="EXPERA DOMAIN-CONTAINING PROTEIN"/>
    <property type="match status" value="1"/>
</dbReference>
<keyword evidence="1" id="KW-0812">Transmembrane</keyword>
<evidence type="ECO:0008006" key="4">
    <source>
        <dbReference type="Google" id="ProtNLM"/>
    </source>
</evidence>
<feature type="transmembrane region" description="Helical" evidence="1">
    <location>
        <begin position="112"/>
        <end position="132"/>
    </location>
</feature>
<evidence type="ECO:0000313" key="2">
    <source>
        <dbReference type="EMBL" id="TFV96889.1"/>
    </source>
</evidence>
<reference evidence="2 3" key="1">
    <citation type="journal article" date="2018" name="J. Microbiol.">
        <title>Leifsonia flava sp. nov., a novel actinobacterium isolated from the rhizosphere of Aquilegia viridiflora.</title>
        <authorList>
            <person name="Cai Y."/>
            <person name="Tao W.Z."/>
            <person name="Ma Y.J."/>
            <person name="Cheng J."/>
            <person name="Zhang M.Y."/>
            <person name="Zhang Y.X."/>
        </authorList>
    </citation>
    <scope>NUCLEOTIDE SEQUENCE [LARGE SCALE GENOMIC DNA]</scope>
    <source>
        <strain evidence="2 3">SYP-B2174</strain>
    </source>
</reference>
<feature type="transmembrane region" description="Helical" evidence="1">
    <location>
        <begin position="31"/>
        <end position="50"/>
    </location>
</feature>
<gene>
    <name evidence="2" type="ORF">E4M00_12550</name>
</gene>
<sequence length="197" mass="21285">MTETSAAPTSAPSASGTPSAVQLAGGLPRWIAVWFLISCVIQIYDALFVLTEPLSDAGNTLGWFWPGHHLYAEYDHRYAAFDAFGSAQSWLNIVEAAVLIIALVYRRRWSGVVIGLIVSVATFWKTVLYFGVEICSNLEYTRHVLDSGDAKGFLAIVIAPNAVWIIVPAIVIVVLGCRVWRVGAALGADPTSGRAPH</sequence>
<protein>
    <recommendedName>
        <fullName evidence="4">Emopamil-binding protein</fullName>
    </recommendedName>
</protein>
<keyword evidence="1" id="KW-1133">Transmembrane helix</keyword>
<name>A0A4Y9QWU7_9MICO</name>
<dbReference type="EMBL" id="SPQZ01000004">
    <property type="protein sequence ID" value="TFV96889.1"/>
    <property type="molecule type" value="Genomic_DNA"/>
</dbReference>
<organism evidence="2 3">
    <name type="scientific">Orlajensenia leifsoniae</name>
    <dbReference type="NCBI Taxonomy" id="2561933"/>
    <lineage>
        <taxon>Bacteria</taxon>
        <taxon>Bacillati</taxon>
        <taxon>Actinomycetota</taxon>
        <taxon>Actinomycetes</taxon>
        <taxon>Micrococcales</taxon>
        <taxon>Microbacteriaceae</taxon>
        <taxon>Orlajensenia</taxon>
    </lineage>
</organism>
<dbReference type="Proteomes" id="UP000298127">
    <property type="component" value="Unassembled WGS sequence"/>
</dbReference>
<evidence type="ECO:0000256" key="1">
    <source>
        <dbReference type="SAM" id="Phobius"/>
    </source>
</evidence>
<keyword evidence="1" id="KW-0472">Membrane</keyword>
<dbReference type="AlphaFoldDB" id="A0A4Y9QWU7"/>
<feature type="transmembrane region" description="Helical" evidence="1">
    <location>
        <begin position="152"/>
        <end position="175"/>
    </location>
</feature>
<dbReference type="PANTHER" id="PTHR37919">
    <property type="entry name" value="PROTEIN CBG05606"/>
    <property type="match status" value="1"/>
</dbReference>
<proteinExistence type="predicted"/>
<dbReference type="RefSeq" id="WP_135120847.1">
    <property type="nucleotide sequence ID" value="NZ_SPQZ01000004.1"/>
</dbReference>
<feature type="transmembrane region" description="Helical" evidence="1">
    <location>
        <begin position="87"/>
        <end position="105"/>
    </location>
</feature>
<accession>A0A4Y9QWU7</accession>
<evidence type="ECO:0000313" key="3">
    <source>
        <dbReference type="Proteomes" id="UP000298127"/>
    </source>
</evidence>
<comment type="caution">
    <text evidence="2">The sequence shown here is derived from an EMBL/GenBank/DDBJ whole genome shotgun (WGS) entry which is preliminary data.</text>
</comment>